<dbReference type="PANTHER" id="PTHR12526">
    <property type="entry name" value="GLYCOSYLTRANSFERASE"/>
    <property type="match status" value="1"/>
</dbReference>
<accession>A0AAQ2C6F0</accession>
<dbReference type="Pfam" id="PF00534">
    <property type="entry name" value="Glycos_transf_1"/>
    <property type="match status" value="1"/>
</dbReference>
<dbReference type="Pfam" id="PF13439">
    <property type="entry name" value="Glyco_transf_4"/>
    <property type="match status" value="1"/>
</dbReference>
<feature type="domain" description="Glycosyl transferase family 1" evidence="3">
    <location>
        <begin position="187"/>
        <end position="330"/>
    </location>
</feature>
<dbReference type="AlphaFoldDB" id="A0AAQ2C6F0"/>
<evidence type="ECO:0000313" key="6">
    <source>
        <dbReference type="Proteomes" id="UP000297403"/>
    </source>
</evidence>
<reference evidence="5 6" key="1">
    <citation type="submission" date="2019-03" db="EMBL/GenBank/DDBJ databases">
        <title>Genomics of glacier-inhabiting Cryobacterium strains.</title>
        <authorList>
            <person name="Liu Q."/>
            <person name="Xin Y.-H."/>
        </authorList>
    </citation>
    <scope>NUCLEOTIDE SEQUENCE [LARGE SCALE GENOMIC DNA]</scope>
    <source>
        <strain evidence="6">TMT1-22</strain>
    </source>
</reference>
<dbReference type="Proteomes" id="UP000297403">
    <property type="component" value="Unassembled WGS sequence"/>
</dbReference>
<dbReference type="SUPFAM" id="SSF53756">
    <property type="entry name" value="UDP-Glycosyltransferase/glycogen phosphorylase"/>
    <property type="match status" value="1"/>
</dbReference>
<gene>
    <name evidence="5" type="ORF">E3O49_08295</name>
</gene>
<evidence type="ECO:0000313" key="5">
    <source>
        <dbReference type="EMBL" id="TFC47321.1"/>
    </source>
</evidence>
<keyword evidence="2" id="KW-0808">Transferase</keyword>
<sequence>MKIVHVIPNLELGGAERLLVSLALAQHEGHHDVEVFTLLAAGRQKSILEAAGISVREFGLEIVLAHKLKALFSLRSALRASEADIVHAWMYHAGFLSSLFVRDKSRVIMAVHHTNPFDTGLSLPTRAIAGGCLIASRVCGAVVYVADASKYAHERAGFTRRKGTIVMVGADNSKMEPASKAARALARDRWALARDAIVVAHVARFHADKDQETLLKAFCLAVKQFPNMRLLLVGRGLEQANMELVGLTKRLGIQNEVSLVGELDSPLQALHASDIFCLSSRTEAFPVSLVEALQCGLTPVVTDVGACRAVAGKVGFIAPPMSAQGLSDALCAAAASTTWPTDPAIRSQGLQYGLSRMCDEYQTLYEATLTASHL</sequence>
<dbReference type="Gene3D" id="3.40.50.2000">
    <property type="entry name" value="Glycogen Phosphorylase B"/>
    <property type="match status" value="2"/>
</dbReference>
<dbReference type="EMBL" id="SOFY01000043">
    <property type="protein sequence ID" value="TFC47321.1"/>
    <property type="molecule type" value="Genomic_DNA"/>
</dbReference>
<dbReference type="InterPro" id="IPR028098">
    <property type="entry name" value="Glyco_trans_4-like_N"/>
</dbReference>
<evidence type="ECO:0000259" key="4">
    <source>
        <dbReference type="Pfam" id="PF13439"/>
    </source>
</evidence>
<evidence type="ECO:0000259" key="3">
    <source>
        <dbReference type="Pfam" id="PF00534"/>
    </source>
</evidence>
<feature type="domain" description="Glycosyltransferase subfamily 4-like N-terminal" evidence="4">
    <location>
        <begin position="13"/>
        <end position="168"/>
    </location>
</feature>
<organism evidence="5 6">
    <name type="scientific">Cryobacterium shii</name>
    <dbReference type="NCBI Taxonomy" id="1259235"/>
    <lineage>
        <taxon>Bacteria</taxon>
        <taxon>Bacillati</taxon>
        <taxon>Actinomycetota</taxon>
        <taxon>Actinomycetes</taxon>
        <taxon>Micrococcales</taxon>
        <taxon>Microbacteriaceae</taxon>
        <taxon>Cryobacterium</taxon>
    </lineage>
</organism>
<proteinExistence type="predicted"/>
<evidence type="ECO:0000256" key="1">
    <source>
        <dbReference type="ARBA" id="ARBA00022676"/>
    </source>
</evidence>
<dbReference type="InterPro" id="IPR001296">
    <property type="entry name" value="Glyco_trans_1"/>
</dbReference>
<name>A0AAQ2C6F0_9MICO</name>
<protein>
    <submittedName>
        <fullName evidence="5">Glycosyltransferase</fullName>
    </submittedName>
</protein>
<comment type="caution">
    <text evidence="5">The sequence shown here is derived from an EMBL/GenBank/DDBJ whole genome shotgun (WGS) entry which is preliminary data.</text>
</comment>
<evidence type="ECO:0000256" key="2">
    <source>
        <dbReference type="ARBA" id="ARBA00022679"/>
    </source>
</evidence>
<dbReference type="GO" id="GO:0016757">
    <property type="term" value="F:glycosyltransferase activity"/>
    <property type="evidence" value="ECO:0007669"/>
    <property type="project" value="UniProtKB-KW"/>
</dbReference>
<keyword evidence="6" id="KW-1185">Reference proteome</keyword>
<keyword evidence="1" id="KW-0328">Glycosyltransferase</keyword>
<dbReference type="RefSeq" id="WP_134451339.1">
    <property type="nucleotide sequence ID" value="NZ_SOFY01000043.1"/>
</dbReference>